<dbReference type="GO" id="GO:0006260">
    <property type="term" value="P:DNA replication"/>
    <property type="evidence" value="ECO:0007669"/>
    <property type="project" value="InterPro"/>
</dbReference>
<dbReference type="GO" id="GO:0003677">
    <property type="term" value="F:DNA binding"/>
    <property type="evidence" value="ECO:0007669"/>
    <property type="project" value="InterPro"/>
</dbReference>
<organism evidence="2 3">
    <name type="scientific">Paraburkholderia lycopersici</name>
    <dbReference type="NCBI Taxonomy" id="416944"/>
    <lineage>
        <taxon>Bacteria</taxon>
        <taxon>Pseudomonadati</taxon>
        <taxon>Pseudomonadota</taxon>
        <taxon>Betaproteobacteria</taxon>
        <taxon>Burkholderiales</taxon>
        <taxon>Burkholderiaceae</taxon>
        <taxon>Paraburkholderia</taxon>
    </lineage>
</organism>
<dbReference type="InterPro" id="IPR036977">
    <property type="entry name" value="DNA_primase_Znf_CHC2"/>
</dbReference>
<sequence>MEAHKKLQAEQAENAAPETEQPPGALARRHASRTQSFDDVKDGEPFADLSTLDIQECMAAWYGAGETVSGEFHPASNRSMSVNLQSGLWHDFDGSGGGKGMVSLYAHIQGIECAEAHRDLCEQVRNGALTLLQQPPKVYAEAVPEWTPIVPVPDDAPAVDEFLPAGSKVYTYRDVEGRDMLHVVRSADKKAMPMTYCENADGTREWRYKGITGATRPLFGLSRLSRDPDIDVLICEGEKTATAAHKLLDEYVAVSWLGKRHLKAVSTSTLRVSKVMSITSSSGDHFDDRDRLCRKPQGAAKLRA</sequence>
<evidence type="ECO:0008006" key="4">
    <source>
        <dbReference type="Google" id="ProtNLM"/>
    </source>
</evidence>
<dbReference type="RefSeq" id="WP_092004151.1">
    <property type="nucleotide sequence ID" value="NZ_FMYQ01000033.1"/>
</dbReference>
<dbReference type="STRING" id="416944.SAMN05421548_13314"/>
<dbReference type="OrthoDB" id="8905164at2"/>
<accession>A0A1G7A831</accession>
<evidence type="ECO:0000313" key="2">
    <source>
        <dbReference type="EMBL" id="SDE10823.1"/>
    </source>
</evidence>
<dbReference type="Proteomes" id="UP000198908">
    <property type="component" value="Unassembled WGS sequence"/>
</dbReference>
<evidence type="ECO:0000256" key="1">
    <source>
        <dbReference type="SAM" id="MobiDB-lite"/>
    </source>
</evidence>
<dbReference type="EMBL" id="FMYQ01000033">
    <property type="protein sequence ID" value="SDE10823.1"/>
    <property type="molecule type" value="Genomic_DNA"/>
</dbReference>
<feature type="region of interest" description="Disordered" evidence="1">
    <location>
        <begin position="1"/>
        <end position="42"/>
    </location>
</feature>
<dbReference type="SUPFAM" id="SSF57783">
    <property type="entry name" value="Zinc beta-ribbon"/>
    <property type="match status" value="1"/>
</dbReference>
<dbReference type="Gene3D" id="3.90.580.10">
    <property type="entry name" value="Zinc finger, CHC2-type domain"/>
    <property type="match status" value="1"/>
</dbReference>
<dbReference type="AlphaFoldDB" id="A0A1G7A831"/>
<reference evidence="3" key="1">
    <citation type="submission" date="2016-09" db="EMBL/GenBank/DDBJ databases">
        <authorList>
            <person name="Varghese N."/>
            <person name="Submissions S."/>
        </authorList>
    </citation>
    <scope>NUCLEOTIDE SEQUENCE [LARGE SCALE GENOMIC DNA]</scope>
    <source>
        <strain evidence="3">TNe-862</strain>
    </source>
</reference>
<dbReference type="GO" id="GO:0008270">
    <property type="term" value="F:zinc ion binding"/>
    <property type="evidence" value="ECO:0007669"/>
    <property type="project" value="InterPro"/>
</dbReference>
<proteinExistence type="predicted"/>
<evidence type="ECO:0000313" key="3">
    <source>
        <dbReference type="Proteomes" id="UP000198908"/>
    </source>
</evidence>
<keyword evidence="3" id="KW-1185">Reference proteome</keyword>
<protein>
    <recommendedName>
        <fullName evidence="4">Toprim domain-containing protein</fullName>
    </recommendedName>
</protein>
<gene>
    <name evidence="2" type="ORF">SAMN05421548_13314</name>
</gene>
<name>A0A1G7A831_9BURK</name>